<keyword evidence="3" id="KW-0808">Transferase</keyword>
<dbReference type="GO" id="GO:0071770">
    <property type="term" value="P:DIM/DIP cell wall layer assembly"/>
    <property type="evidence" value="ECO:0007669"/>
    <property type="project" value="TreeGrafter"/>
</dbReference>
<dbReference type="NCBIfam" id="NF037940">
    <property type="entry name" value="PKS_MbtD"/>
    <property type="match status" value="1"/>
</dbReference>
<dbReference type="GO" id="GO:0005886">
    <property type="term" value="C:plasma membrane"/>
    <property type="evidence" value="ECO:0007669"/>
    <property type="project" value="TreeGrafter"/>
</dbReference>
<evidence type="ECO:0000256" key="3">
    <source>
        <dbReference type="ARBA" id="ARBA00022679"/>
    </source>
</evidence>
<dbReference type="SUPFAM" id="SSF55048">
    <property type="entry name" value="Probable ACP-binding domain of malonyl-CoA ACP transacylase"/>
    <property type="match status" value="1"/>
</dbReference>
<keyword evidence="4" id="KW-0521">NADP</keyword>
<dbReference type="OrthoDB" id="9778690at2"/>
<dbReference type="Gene3D" id="3.40.50.720">
    <property type="entry name" value="NAD(P)-binding Rossmann-like Domain"/>
    <property type="match status" value="1"/>
</dbReference>
<dbReference type="SMART" id="SM00822">
    <property type="entry name" value="PKS_KR"/>
    <property type="match status" value="1"/>
</dbReference>
<dbReference type="InterPro" id="IPR006162">
    <property type="entry name" value="Ppantetheine_attach_site"/>
</dbReference>
<comment type="caution">
    <text evidence="7">The sequence shown here is derived from an EMBL/GenBank/DDBJ whole genome shotgun (WGS) entry which is preliminary data.</text>
</comment>
<dbReference type="InterPro" id="IPR036736">
    <property type="entry name" value="ACP-like_sf"/>
</dbReference>
<evidence type="ECO:0000313" key="7">
    <source>
        <dbReference type="EMBL" id="PIB74324.1"/>
    </source>
</evidence>
<evidence type="ECO:0000256" key="2">
    <source>
        <dbReference type="ARBA" id="ARBA00022553"/>
    </source>
</evidence>
<dbReference type="SUPFAM" id="SSF52151">
    <property type="entry name" value="FabD/lysophospholipase-like"/>
    <property type="match status" value="1"/>
</dbReference>
<dbReference type="GO" id="GO:0004312">
    <property type="term" value="F:fatty acid synthase activity"/>
    <property type="evidence" value="ECO:0007669"/>
    <property type="project" value="TreeGrafter"/>
</dbReference>
<dbReference type="GO" id="GO:0005737">
    <property type="term" value="C:cytoplasm"/>
    <property type="evidence" value="ECO:0007669"/>
    <property type="project" value="TreeGrafter"/>
</dbReference>
<evidence type="ECO:0000256" key="5">
    <source>
        <dbReference type="ARBA" id="ARBA00023268"/>
    </source>
</evidence>
<sequence length="987" mass="102584">MTGPRTLPDGRNPVLLSAHDESLLSADAAALLRFLDRDPRPVDVAATLLRTRRIRRHRVLLRAADTAELADGLRAVVAGVAHPLVARSSSATRPRRAFVFPGQGGQWPGMGADLYAELPVYRDAADRAAAAFTAAGAATPLPYLIAGDQPPEAEQVEIQGAQFLHAIALAASWRAHGVEPDLAVGHSLGEIAAAYLCGAIELPDAVAAVIARAQAVQGFHGGYGMAVLGCSPERAEALIADSSGWLELSVVNSPSSVVVSGDRAAVSELVARVAADGEFVRELAVEFPAHTSLLEPVAAQMINQLPDARFAAPAMPFIGSATGATVSAGAETAAYWANNLRSTVRFDRAAQCAIDHGAAAFIEMSAHPALLTALDQLAEHTAGPSPLLLGSGRRDTAPIDELSAGIAAAALADPEHPWREHLTGAETLLRGFPNAPMKSEHHWLAPRAATPAADITVAAETWTPEDTTVAPAGLRRVAVTGPGADTALADRLRTALDGHHGVRLTPPADAELLLVIAPALDHPDVIRAVEDLVTLVGAAGLDYPNQIGADCREVCLLTVGGQQVGEGEPVPLPAQAALAGMHRTIGFDHNDQTFRCLDLPSWDCDDDTAAAAVEALLSDAVEMAVRPGRTGPQAHRRTLTETAPAPALRLDDGLLDNVVITGGAGAIGMHFARYLAARGARRIVLLSRRGADPAAIAELTERSGAAVVAPPCDITDADAVRSVAAAHAGDGATLLIHAAAVATLGTGGRFTADECADTFGAKVVGGARMAELWPLRPNARMLLCSSVSGVWGGRGHPAYPGANRMLDVLAGQLRAKDKRCASIRWGLWQVEGIADAAEVAQIARSGLRPMPPAAAIEAALHDHPGDPIVMAADAQRLRVFVDTRHAEPAGQPDPTADLDAPAAVRAELSAVLRLADPDDVDLEASLFDLGIDSLLALDLRKRLERATGGRVSLAALLGGMTGAGLIAEVRRAAQQAATPEKVESSRD</sequence>
<gene>
    <name evidence="7" type="ORF">CQY22_013695</name>
</gene>
<proteinExistence type="predicted"/>
<dbReference type="CDD" id="cd05274">
    <property type="entry name" value="KR_FAS_SDR_x"/>
    <property type="match status" value="1"/>
</dbReference>
<evidence type="ECO:0000313" key="8">
    <source>
        <dbReference type="Proteomes" id="UP000230551"/>
    </source>
</evidence>
<dbReference type="InterPro" id="IPR036291">
    <property type="entry name" value="NAD(P)-bd_dom_sf"/>
</dbReference>
<dbReference type="InterPro" id="IPR013968">
    <property type="entry name" value="PKS_KR"/>
</dbReference>
<dbReference type="Pfam" id="PF08659">
    <property type="entry name" value="KR"/>
    <property type="match status" value="1"/>
</dbReference>
<dbReference type="PROSITE" id="PS00012">
    <property type="entry name" value="PHOSPHOPANTETHEINE"/>
    <property type="match status" value="1"/>
</dbReference>
<evidence type="ECO:0000259" key="6">
    <source>
        <dbReference type="PROSITE" id="PS50075"/>
    </source>
</evidence>
<dbReference type="InterPro" id="IPR020806">
    <property type="entry name" value="PKS_PP-bd"/>
</dbReference>
<dbReference type="SUPFAM" id="SSF47336">
    <property type="entry name" value="ACP-like"/>
    <property type="match status" value="1"/>
</dbReference>
<keyword evidence="1" id="KW-0596">Phosphopantetheine</keyword>
<dbReference type="Gene3D" id="3.40.366.10">
    <property type="entry name" value="Malonyl-Coenzyme A Acyl Carrier Protein, domain 2"/>
    <property type="match status" value="1"/>
</dbReference>
<dbReference type="InterPro" id="IPR016036">
    <property type="entry name" value="Malonyl_transacylase_ACP-bd"/>
</dbReference>
<dbReference type="InterPro" id="IPR057326">
    <property type="entry name" value="KR_dom"/>
</dbReference>
<evidence type="ECO:0000256" key="4">
    <source>
        <dbReference type="ARBA" id="ARBA00022857"/>
    </source>
</evidence>
<accession>A0A2G5P8U6</accession>
<dbReference type="PANTHER" id="PTHR43775:SF37">
    <property type="entry name" value="SI:DKEY-61P9.11"/>
    <property type="match status" value="1"/>
</dbReference>
<dbReference type="STRING" id="85968.GCA_900073015_03452"/>
<keyword evidence="5" id="KW-0511">Multifunctional enzyme</keyword>
<dbReference type="Pfam" id="PF00550">
    <property type="entry name" value="PP-binding"/>
    <property type="match status" value="1"/>
</dbReference>
<dbReference type="SMART" id="SM00827">
    <property type="entry name" value="PKS_AT"/>
    <property type="match status" value="1"/>
</dbReference>
<dbReference type="InterPro" id="IPR001227">
    <property type="entry name" value="Ac_transferase_dom_sf"/>
</dbReference>
<feature type="domain" description="Carrier" evidence="6">
    <location>
        <begin position="898"/>
        <end position="973"/>
    </location>
</feature>
<dbReference type="GO" id="GO:0031177">
    <property type="term" value="F:phosphopantetheine binding"/>
    <property type="evidence" value="ECO:0007669"/>
    <property type="project" value="InterPro"/>
</dbReference>
<organism evidence="7 8">
    <name type="scientific">Mycolicibacterium brumae</name>
    <dbReference type="NCBI Taxonomy" id="85968"/>
    <lineage>
        <taxon>Bacteria</taxon>
        <taxon>Bacillati</taxon>
        <taxon>Actinomycetota</taxon>
        <taxon>Actinomycetes</taxon>
        <taxon>Mycobacteriales</taxon>
        <taxon>Mycobacteriaceae</taxon>
        <taxon>Mycolicibacterium</taxon>
    </lineage>
</organism>
<dbReference type="GO" id="GO:0006633">
    <property type="term" value="P:fatty acid biosynthetic process"/>
    <property type="evidence" value="ECO:0007669"/>
    <property type="project" value="TreeGrafter"/>
</dbReference>
<dbReference type="PROSITE" id="PS50075">
    <property type="entry name" value="CARRIER"/>
    <property type="match status" value="1"/>
</dbReference>
<dbReference type="Proteomes" id="UP000230551">
    <property type="component" value="Unassembled WGS sequence"/>
</dbReference>
<dbReference type="AlphaFoldDB" id="A0A2G5P8U6"/>
<reference evidence="7 8" key="1">
    <citation type="journal article" date="2017" name="Infect. Genet. Evol.">
        <title>The new phylogeny of the genus Mycobacterium: The old and the news.</title>
        <authorList>
            <person name="Tortoli E."/>
            <person name="Fedrizzi T."/>
            <person name="Meehan C.J."/>
            <person name="Trovato A."/>
            <person name="Grottola A."/>
            <person name="Giacobazzi E."/>
            <person name="Serpini G.F."/>
            <person name="Tagliazucchi S."/>
            <person name="Fabio A."/>
            <person name="Bettua C."/>
            <person name="Bertorelli R."/>
            <person name="Frascaro F."/>
            <person name="De Sanctis V."/>
            <person name="Pecorari M."/>
            <person name="Jousson O."/>
            <person name="Segata N."/>
            <person name="Cirillo D.M."/>
        </authorList>
    </citation>
    <scope>NUCLEOTIDE SEQUENCE [LARGE SCALE GENOMIC DNA]</scope>
    <source>
        <strain evidence="7 8">CIP1034565</strain>
    </source>
</reference>
<dbReference type="SUPFAM" id="SSF51735">
    <property type="entry name" value="NAD(P)-binding Rossmann-fold domains"/>
    <property type="match status" value="2"/>
</dbReference>
<dbReference type="Gene3D" id="1.10.1200.10">
    <property type="entry name" value="ACP-like"/>
    <property type="match status" value="1"/>
</dbReference>
<dbReference type="PANTHER" id="PTHR43775">
    <property type="entry name" value="FATTY ACID SYNTHASE"/>
    <property type="match status" value="1"/>
</dbReference>
<dbReference type="InterPro" id="IPR009081">
    <property type="entry name" value="PP-bd_ACP"/>
</dbReference>
<keyword evidence="2" id="KW-0597">Phosphoprotein</keyword>
<name>A0A2G5P8U6_9MYCO</name>
<keyword evidence="8" id="KW-1185">Reference proteome</keyword>
<dbReference type="SMART" id="SM00823">
    <property type="entry name" value="PKS_PP"/>
    <property type="match status" value="1"/>
</dbReference>
<dbReference type="InterPro" id="IPR016035">
    <property type="entry name" value="Acyl_Trfase/lysoPLipase"/>
</dbReference>
<dbReference type="Gene3D" id="3.30.70.3290">
    <property type="match status" value="1"/>
</dbReference>
<dbReference type="InterPro" id="IPR050091">
    <property type="entry name" value="PKS_NRPS_Biosynth_Enz"/>
</dbReference>
<dbReference type="RefSeq" id="WP_090592650.1">
    <property type="nucleotide sequence ID" value="NZ_CP104302.1"/>
</dbReference>
<dbReference type="InterPro" id="IPR014043">
    <property type="entry name" value="Acyl_transferase_dom"/>
</dbReference>
<dbReference type="Pfam" id="PF00698">
    <property type="entry name" value="Acyl_transf_1"/>
    <property type="match status" value="1"/>
</dbReference>
<protein>
    <submittedName>
        <fullName evidence="7">Polyketide synthase</fullName>
    </submittedName>
</protein>
<dbReference type="EMBL" id="PDCN02000018">
    <property type="protein sequence ID" value="PIB74324.1"/>
    <property type="molecule type" value="Genomic_DNA"/>
</dbReference>
<evidence type="ECO:0000256" key="1">
    <source>
        <dbReference type="ARBA" id="ARBA00022450"/>
    </source>
</evidence>